<feature type="compositionally biased region" description="Basic and acidic residues" evidence="1">
    <location>
        <begin position="8"/>
        <end position="28"/>
    </location>
</feature>
<evidence type="ECO:0000256" key="1">
    <source>
        <dbReference type="SAM" id="MobiDB-lite"/>
    </source>
</evidence>
<sequence>MESSITTEKMRVESKIERREGRRGERGEVTISSHGLPTGDTWRALGLVKDAAKGTASFRTRAWGKPNDGITPAVSFHCAAEDSGATSA</sequence>
<evidence type="ECO:0000313" key="2">
    <source>
        <dbReference type="EMBL" id="PKI32421.1"/>
    </source>
</evidence>
<gene>
    <name evidence="2" type="ORF">CRG98_047184</name>
</gene>
<reference evidence="2 3" key="1">
    <citation type="submission" date="2017-11" db="EMBL/GenBank/DDBJ databases">
        <title>De-novo sequencing of pomegranate (Punica granatum L.) genome.</title>
        <authorList>
            <person name="Akparov Z."/>
            <person name="Amiraslanov A."/>
            <person name="Hajiyeva S."/>
            <person name="Abbasov M."/>
            <person name="Kaur K."/>
            <person name="Hamwieh A."/>
            <person name="Solovyev V."/>
            <person name="Salamov A."/>
            <person name="Braich B."/>
            <person name="Kosarev P."/>
            <person name="Mahmoud A."/>
            <person name="Hajiyev E."/>
            <person name="Babayeva S."/>
            <person name="Izzatullayeva V."/>
            <person name="Mammadov A."/>
            <person name="Mammadov A."/>
            <person name="Sharifova S."/>
            <person name="Ojaghi J."/>
            <person name="Eynullazada K."/>
            <person name="Bayramov B."/>
            <person name="Abdulazimova A."/>
            <person name="Shahmuradov I."/>
        </authorList>
    </citation>
    <scope>NUCLEOTIDE SEQUENCE [LARGE SCALE GENOMIC DNA]</scope>
    <source>
        <strain evidence="3">cv. AG2017</strain>
        <tissue evidence="2">Leaf</tissue>
    </source>
</reference>
<dbReference type="AlphaFoldDB" id="A0A2I0HL81"/>
<evidence type="ECO:0000313" key="3">
    <source>
        <dbReference type="Proteomes" id="UP000233551"/>
    </source>
</evidence>
<dbReference type="Proteomes" id="UP000233551">
    <property type="component" value="Unassembled WGS sequence"/>
</dbReference>
<accession>A0A2I0HL81</accession>
<comment type="caution">
    <text evidence="2">The sequence shown here is derived from an EMBL/GenBank/DDBJ whole genome shotgun (WGS) entry which is preliminary data.</text>
</comment>
<dbReference type="EMBL" id="PGOL01007665">
    <property type="protein sequence ID" value="PKI32421.1"/>
    <property type="molecule type" value="Genomic_DNA"/>
</dbReference>
<organism evidence="2 3">
    <name type="scientific">Punica granatum</name>
    <name type="common">Pomegranate</name>
    <dbReference type="NCBI Taxonomy" id="22663"/>
    <lineage>
        <taxon>Eukaryota</taxon>
        <taxon>Viridiplantae</taxon>
        <taxon>Streptophyta</taxon>
        <taxon>Embryophyta</taxon>
        <taxon>Tracheophyta</taxon>
        <taxon>Spermatophyta</taxon>
        <taxon>Magnoliopsida</taxon>
        <taxon>eudicotyledons</taxon>
        <taxon>Gunneridae</taxon>
        <taxon>Pentapetalae</taxon>
        <taxon>rosids</taxon>
        <taxon>malvids</taxon>
        <taxon>Myrtales</taxon>
        <taxon>Lythraceae</taxon>
        <taxon>Punica</taxon>
    </lineage>
</organism>
<keyword evidence="3" id="KW-1185">Reference proteome</keyword>
<feature type="region of interest" description="Disordered" evidence="1">
    <location>
        <begin position="1"/>
        <end position="37"/>
    </location>
</feature>
<protein>
    <submittedName>
        <fullName evidence="2">Uncharacterized protein</fullName>
    </submittedName>
</protein>
<proteinExistence type="predicted"/>
<name>A0A2I0HL81_PUNGR</name>